<dbReference type="InterPro" id="IPR036873">
    <property type="entry name" value="Rhodanese-like_dom_sf"/>
</dbReference>
<proteinExistence type="predicted"/>
<dbReference type="EMBL" id="MRAE01000003">
    <property type="protein sequence ID" value="OOO69564.1"/>
    <property type="molecule type" value="Genomic_DNA"/>
</dbReference>
<accession>A0A1S9IGW7</accession>
<name>A0A1S9IGW7_9CLOT</name>
<dbReference type="AlphaFoldDB" id="A0A1S9IGW7"/>
<dbReference type="Proteomes" id="UP000190256">
    <property type="component" value="Unassembled WGS sequence"/>
</dbReference>
<evidence type="ECO:0000259" key="2">
    <source>
        <dbReference type="PROSITE" id="PS50206"/>
    </source>
</evidence>
<gene>
    <name evidence="3" type="ORF">BS638_01840</name>
</gene>
<dbReference type="GO" id="GO:0004792">
    <property type="term" value="F:thiosulfate-cyanide sulfurtransferase activity"/>
    <property type="evidence" value="ECO:0007669"/>
    <property type="project" value="TreeGrafter"/>
</dbReference>
<dbReference type="InterPro" id="IPR001763">
    <property type="entry name" value="Rhodanese-like_dom"/>
</dbReference>
<dbReference type="PANTHER" id="PTHR44086">
    <property type="entry name" value="THIOSULFATE SULFURTRANSFERASE RDL2, MITOCHONDRIAL-RELATED"/>
    <property type="match status" value="1"/>
</dbReference>
<comment type="caution">
    <text evidence="3">The sequence shown here is derived from an EMBL/GenBank/DDBJ whole genome shotgun (WGS) entry which is preliminary data.</text>
</comment>
<keyword evidence="1" id="KW-0472">Membrane</keyword>
<sequence length="134" mass="15416">MNCRVKNKFIFYSLFVILLTSILLIPIYSAKAYKNISPEEIKQISSNPYSTALIIDVRTHKEFSNGHIPNSLNIPINEFKNTILSKNIDKDTKIIIYCNNGIRAKNASNLLDKLGFTNIYVLDQLNSWPYPLEY</sequence>
<evidence type="ECO:0000256" key="1">
    <source>
        <dbReference type="SAM" id="Phobius"/>
    </source>
</evidence>
<protein>
    <submittedName>
        <fullName evidence="3">Rhodanese-like domain-containing protein</fullName>
    </submittedName>
</protein>
<evidence type="ECO:0000313" key="4">
    <source>
        <dbReference type="Proteomes" id="UP000190256"/>
    </source>
</evidence>
<dbReference type="PROSITE" id="PS50206">
    <property type="entry name" value="RHODANESE_3"/>
    <property type="match status" value="1"/>
</dbReference>
<dbReference type="CDD" id="cd00158">
    <property type="entry name" value="RHOD"/>
    <property type="match status" value="1"/>
</dbReference>
<dbReference type="OrthoDB" id="9800872at2"/>
<reference evidence="3 4" key="1">
    <citation type="submission" date="2016-12" db="EMBL/GenBank/DDBJ databases">
        <title>Clostridium tepidum sp. nov., a close relative of Clostridium sporogenes and Clostridium botulinum Group I.</title>
        <authorList>
            <person name="Dobritsa A.P."/>
            <person name="Kutumbaka K.K."/>
            <person name="Werner K."/>
            <person name="Wiedmann M."/>
            <person name="Asmus A."/>
            <person name="Samadpour M."/>
        </authorList>
    </citation>
    <scope>NUCLEOTIDE SEQUENCE [LARGE SCALE GENOMIC DNA]</scope>
    <source>
        <strain evidence="3 4">IEH 97212</strain>
    </source>
</reference>
<keyword evidence="1" id="KW-1133">Transmembrane helix</keyword>
<dbReference type="STRING" id="1962263.BS637_04030"/>
<dbReference type="SMART" id="SM00450">
    <property type="entry name" value="RHOD"/>
    <property type="match status" value="1"/>
</dbReference>
<evidence type="ECO:0000313" key="3">
    <source>
        <dbReference type="EMBL" id="OOO69564.1"/>
    </source>
</evidence>
<dbReference type="SUPFAM" id="SSF52821">
    <property type="entry name" value="Rhodanese/Cell cycle control phosphatase"/>
    <property type="match status" value="1"/>
</dbReference>
<organism evidence="3 4">
    <name type="scientific">Clostridium tepidum</name>
    <dbReference type="NCBI Taxonomy" id="1962263"/>
    <lineage>
        <taxon>Bacteria</taxon>
        <taxon>Bacillati</taxon>
        <taxon>Bacillota</taxon>
        <taxon>Clostridia</taxon>
        <taxon>Eubacteriales</taxon>
        <taxon>Clostridiaceae</taxon>
        <taxon>Clostridium</taxon>
    </lineage>
</organism>
<dbReference type="Gene3D" id="3.40.250.10">
    <property type="entry name" value="Rhodanese-like domain"/>
    <property type="match status" value="1"/>
</dbReference>
<dbReference type="Pfam" id="PF00581">
    <property type="entry name" value="Rhodanese"/>
    <property type="match status" value="1"/>
</dbReference>
<feature type="transmembrane region" description="Helical" evidence="1">
    <location>
        <begin position="9"/>
        <end position="28"/>
    </location>
</feature>
<dbReference type="PANTHER" id="PTHR44086:SF13">
    <property type="entry name" value="THIOSULFATE SULFURTRANSFERASE PSPE"/>
    <property type="match status" value="1"/>
</dbReference>
<feature type="domain" description="Rhodanese" evidence="2">
    <location>
        <begin position="48"/>
        <end position="134"/>
    </location>
</feature>
<dbReference type="RefSeq" id="WP_078054416.1">
    <property type="nucleotide sequence ID" value="NZ_JADPGM010000002.1"/>
</dbReference>
<keyword evidence="1" id="KW-0812">Transmembrane</keyword>